<dbReference type="InterPro" id="IPR011044">
    <property type="entry name" value="Quino_amine_DH_bsu"/>
</dbReference>
<feature type="signal peptide" evidence="1">
    <location>
        <begin position="1"/>
        <end position="28"/>
    </location>
</feature>
<protein>
    <recommendedName>
        <fullName evidence="4">ScyD/ScyE family protein</fullName>
    </recommendedName>
</protein>
<feature type="chain" id="PRO_5012040935" description="ScyD/ScyE family protein" evidence="1">
    <location>
        <begin position="29"/>
        <end position="367"/>
    </location>
</feature>
<accession>A0A285KH76</accession>
<dbReference type="InterPro" id="IPR015943">
    <property type="entry name" value="WD40/YVTN_repeat-like_dom_sf"/>
</dbReference>
<evidence type="ECO:0000256" key="1">
    <source>
        <dbReference type="SAM" id="SignalP"/>
    </source>
</evidence>
<keyword evidence="1" id="KW-0732">Signal</keyword>
<sequence>MKFTHALTASAAAATGLVTVLAGVPAYAGTGGHHGPPPIRTIAKGLDGPFGLDVVSSRTALVAEGDSGEITAVDLHNGRQRTLISKLPSPSGVTTDGHRIYVALGGPAPDGPPPPPSKYKPATVLVADKNGKNVRVLADLLKYELKHNPDRQKQFNPKGEPYDALSNPFSITSTKWGLLVADGGANDVLRINPRTGKISTFFVPPNPKTKECLKPGAQANPGTKGCDSVPTGVVASGKYVYVSTLGAEQPKASSIWKLDGRTGRVLKVWHGFTSLTGVAVAPNGTLYASEVLYGMPAGPTPPPGFDPAKVGRLTRIQHGRVTHAQVTMPTGIEYVNGSLYSTAWSTASFVGIKKAGRLVQVSPKAFH</sequence>
<gene>
    <name evidence="2" type="ORF">SAMN05421748_14063</name>
</gene>
<keyword evidence="3" id="KW-1185">Reference proteome</keyword>
<evidence type="ECO:0008006" key="4">
    <source>
        <dbReference type="Google" id="ProtNLM"/>
    </source>
</evidence>
<dbReference type="SUPFAM" id="SSF50969">
    <property type="entry name" value="YVTN repeat-like/Quinoprotein amine dehydrogenase"/>
    <property type="match status" value="1"/>
</dbReference>
<organism evidence="2 3">
    <name type="scientific">Paractinoplanes atraurantiacus</name>
    <dbReference type="NCBI Taxonomy" id="1036182"/>
    <lineage>
        <taxon>Bacteria</taxon>
        <taxon>Bacillati</taxon>
        <taxon>Actinomycetota</taxon>
        <taxon>Actinomycetes</taxon>
        <taxon>Micromonosporales</taxon>
        <taxon>Micromonosporaceae</taxon>
        <taxon>Paractinoplanes</taxon>
    </lineage>
</organism>
<dbReference type="InterPro" id="IPR048031">
    <property type="entry name" value="ScyD/ScyE-like"/>
</dbReference>
<proteinExistence type="predicted"/>
<reference evidence="2 3" key="1">
    <citation type="submission" date="2017-09" db="EMBL/GenBank/DDBJ databases">
        <authorList>
            <person name="Ehlers B."/>
            <person name="Leendertz F.H."/>
        </authorList>
    </citation>
    <scope>NUCLEOTIDE SEQUENCE [LARGE SCALE GENOMIC DNA]</scope>
    <source>
        <strain evidence="2 3">CGMCC 4.6857</strain>
    </source>
</reference>
<dbReference type="NCBIfam" id="NF033206">
    <property type="entry name" value="ScyE_fam"/>
    <property type="match status" value="1"/>
</dbReference>
<dbReference type="EMBL" id="OBDY01000040">
    <property type="protein sequence ID" value="SNY71603.1"/>
    <property type="molecule type" value="Genomic_DNA"/>
</dbReference>
<dbReference type="Proteomes" id="UP000219612">
    <property type="component" value="Unassembled WGS sequence"/>
</dbReference>
<dbReference type="AlphaFoldDB" id="A0A285KH76"/>
<name>A0A285KH76_9ACTN</name>
<dbReference type="Gene3D" id="2.130.10.10">
    <property type="entry name" value="YVTN repeat-like/Quinoprotein amine dehydrogenase"/>
    <property type="match status" value="1"/>
</dbReference>
<dbReference type="RefSeq" id="WP_179855662.1">
    <property type="nucleotide sequence ID" value="NZ_OBDY01000040.1"/>
</dbReference>
<evidence type="ECO:0000313" key="3">
    <source>
        <dbReference type="Proteomes" id="UP000219612"/>
    </source>
</evidence>
<evidence type="ECO:0000313" key="2">
    <source>
        <dbReference type="EMBL" id="SNY71603.1"/>
    </source>
</evidence>